<sequence>MADIYFDNMCLSTDREVVTDYEDICRKLHGYNMRATGGLLKEPGDSIHLYLKNEASEVVGGIFCETWLYGLYIDVFWIAEAYRSKGFGHQMLHEAERRGRELGCLFAHTSTFSYQAPSFYEKHGYEVYGINDLFPGEIKQYFLKKKL</sequence>
<dbReference type="EMBL" id="CP118101">
    <property type="protein sequence ID" value="WDH84663.1"/>
    <property type="molecule type" value="Genomic_DNA"/>
</dbReference>
<reference evidence="2 5" key="1">
    <citation type="submission" date="2023-02" db="EMBL/GenBank/DDBJ databases">
        <title>Pathogen: clinical or host-associated sample.</title>
        <authorList>
            <person name="Hergert J."/>
            <person name="Casey R."/>
            <person name="Wagner J."/>
            <person name="Young E.L."/>
            <person name="Oakeson K.F."/>
        </authorList>
    </citation>
    <scope>NUCLEOTIDE SEQUENCE</scope>
    <source>
        <strain evidence="3 5">2022CK-00829</strain>
        <strain evidence="2">2022CK-00830</strain>
    </source>
</reference>
<dbReference type="RefSeq" id="WP_238546249.1">
    <property type="nucleotide sequence ID" value="NZ_CP118101.1"/>
</dbReference>
<gene>
    <name evidence="2" type="ORF">PUW23_10805</name>
    <name evidence="3" type="ORF">PUW25_10490</name>
</gene>
<dbReference type="Gene3D" id="3.40.630.30">
    <property type="match status" value="1"/>
</dbReference>
<evidence type="ECO:0000313" key="2">
    <source>
        <dbReference type="EMBL" id="WDH84663.1"/>
    </source>
</evidence>
<feature type="domain" description="N-acetyltransferase" evidence="1">
    <location>
        <begin position="9"/>
        <end position="147"/>
    </location>
</feature>
<dbReference type="Pfam" id="PF00583">
    <property type="entry name" value="Acetyltransf_1"/>
    <property type="match status" value="1"/>
</dbReference>
<dbReference type="EMBL" id="CP118108">
    <property type="protein sequence ID" value="WDI04346.1"/>
    <property type="molecule type" value="Genomic_DNA"/>
</dbReference>
<accession>A0AAX3N474</accession>
<name>A0AAX3N474_9BACL</name>
<dbReference type="GO" id="GO:0016747">
    <property type="term" value="F:acyltransferase activity, transferring groups other than amino-acyl groups"/>
    <property type="evidence" value="ECO:0007669"/>
    <property type="project" value="InterPro"/>
</dbReference>
<dbReference type="Proteomes" id="UP001221519">
    <property type="component" value="Chromosome"/>
</dbReference>
<keyword evidence="5" id="KW-1185">Reference proteome</keyword>
<evidence type="ECO:0000313" key="3">
    <source>
        <dbReference type="EMBL" id="WDI04346.1"/>
    </source>
</evidence>
<evidence type="ECO:0000259" key="1">
    <source>
        <dbReference type="PROSITE" id="PS51186"/>
    </source>
</evidence>
<organism evidence="2 4">
    <name type="scientific">Paenibacillus urinalis</name>
    <dbReference type="NCBI Taxonomy" id="521520"/>
    <lineage>
        <taxon>Bacteria</taxon>
        <taxon>Bacillati</taxon>
        <taxon>Bacillota</taxon>
        <taxon>Bacilli</taxon>
        <taxon>Bacillales</taxon>
        <taxon>Paenibacillaceae</taxon>
        <taxon>Paenibacillus</taxon>
    </lineage>
</organism>
<dbReference type="InterPro" id="IPR016181">
    <property type="entry name" value="Acyl_CoA_acyltransferase"/>
</dbReference>
<proteinExistence type="predicted"/>
<dbReference type="InterPro" id="IPR000182">
    <property type="entry name" value="GNAT_dom"/>
</dbReference>
<dbReference type="PROSITE" id="PS51186">
    <property type="entry name" value="GNAT"/>
    <property type="match status" value="1"/>
</dbReference>
<dbReference type="Proteomes" id="UP001220962">
    <property type="component" value="Chromosome"/>
</dbReference>
<dbReference type="SUPFAM" id="SSF55729">
    <property type="entry name" value="Acyl-CoA N-acyltransferases (Nat)"/>
    <property type="match status" value="1"/>
</dbReference>
<dbReference type="CDD" id="cd04301">
    <property type="entry name" value="NAT_SF"/>
    <property type="match status" value="1"/>
</dbReference>
<dbReference type="AlphaFoldDB" id="A0AAX3N474"/>
<protein>
    <submittedName>
        <fullName evidence="2">GNAT family N-acetyltransferase</fullName>
    </submittedName>
</protein>
<evidence type="ECO:0000313" key="4">
    <source>
        <dbReference type="Proteomes" id="UP001220962"/>
    </source>
</evidence>
<evidence type="ECO:0000313" key="5">
    <source>
        <dbReference type="Proteomes" id="UP001221519"/>
    </source>
</evidence>